<name>A0A6I4SPW5_9SPHN</name>
<protein>
    <submittedName>
        <fullName evidence="1">Uncharacterized protein</fullName>
    </submittedName>
</protein>
<comment type="caution">
    <text evidence="1">The sequence shown here is derived from an EMBL/GenBank/DDBJ whole genome shotgun (WGS) entry which is preliminary data.</text>
</comment>
<sequence length="69" mass="7501">MYVEFEQEVSKRLKQITVPLVGQQLEITINGRVIASPTLMEPLSEGAVEMLAPPEGAFVGIAAYPEIPC</sequence>
<dbReference type="Gene3D" id="3.30.1360.200">
    <property type="match status" value="1"/>
</dbReference>
<dbReference type="EMBL" id="WTYS01000001">
    <property type="protein sequence ID" value="MXO57438.1"/>
    <property type="molecule type" value="Genomic_DNA"/>
</dbReference>
<organism evidence="1 2">
    <name type="scientific">Pontixanthobacter gangjinensis</name>
    <dbReference type="NCBI Taxonomy" id="1028742"/>
    <lineage>
        <taxon>Bacteria</taxon>
        <taxon>Pseudomonadati</taxon>
        <taxon>Pseudomonadota</taxon>
        <taxon>Alphaproteobacteria</taxon>
        <taxon>Sphingomonadales</taxon>
        <taxon>Erythrobacteraceae</taxon>
        <taxon>Pontixanthobacter</taxon>
    </lineage>
</organism>
<accession>A0A6I4SPW5</accession>
<evidence type="ECO:0000313" key="2">
    <source>
        <dbReference type="Proteomes" id="UP000468943"/>
    </source>
</evidence>
<gene>
    <name evidence="1" type="ORF">GRI36_11170</name>
</gene>
<keyword evidence="2" id="KW-1185">Reference proteome</keyword>
<evidence type="ECO:0000313" key="1">
    <source>
        <dbReference type="EMBL" id="MXO57438.1"/>
    </source>
</evidence>
<proteinExistence type="predicted"/>
<dbReference type="Proteomes" id="UP000468943">
    <property type="component" value="Unassembled WGS sequence"/>
</dbReference>
<dbReference type="AlphaFoldDB" id="A0A6I4SPW5"/>
<reference evidence="1 2" key="1">
    <citation type="submission" date="2019-12" db="EMBL/GenBank/DDBJ databases">
        <title>Genomic-based taxomic classification of the family Erythrobacteraceae.</title>
        <authorList>
            <person name="Xu L."/>
        </authorList>
    </citation>
    <scope>NUCLEOTIDE SEQUENCE [LARGE SCALE GENOMIC DNA]</scope>
    <source>
        <strain evidence="1 2">JCM 17802</strain>
    </source>
</reference>